<proteinExistence type="predicted"/>
<dbReference type="RefSeq" id="WP_169701320.1">
    <property type="nucleotide sequence ID" value="NZ_CP003984.1"/>
</dbReference>
<dbReference type="SUPFAM" id="SSF53756">
    <property type="entry name" value="UDP-Glycosyltransferase/glycogen phosphorylase"/>
    <property type="match status" value="1"/>
</dbReference>
<reference evidence="1 2" key="1">
    <citation type="journal article" date="2014" name="ISME J.">
        <title>Adaptation of an abundant Roseobacter RCA organism to pelagic systems revealed by genomic and transcriptomic analyses.</title>
        <authorList>
            <person name="Voget S."/>
            <person name="Wemheuer B."/>
            <person name="Brinkhoff T."/>
            <person name="Vollmers J."/>
            <person name="Dietrich S."/>
            <person name="Giebel H.A."/>
            <person name="Beardsley C."/>
            <person name="Sardemann C."/>
            <person name="Bakenhus I."/>
            <person name="Billerbeck S."/>
            <person name="Daniel R."/>
            <person name="Simon M."/>
        </authorList>
    </citation>
    <scope>NUCLEOTIDE SEQUENCE [LARGE SCALE GENOMIC DNA]</scope>
    <source>
        <strain evidence="1 2">RCA23</strain>
    </source>
</reference>
<name>A0AAN0RHM7_9RHOB</name>
<protein>
    <recommendedName>
        <fullName evidence="3">Glycosyltransferase family 1 protein</fullName>
    </recommendedName>
</protein>
<dbReference type="AlphaFoldDB" id="A0AAN0RHM7"/>
<evidence type="ECO:0000313" key="2">
    <source>
        <dbReference type="Proteomes" id="UP000028680"/>
    </source>
</evidence>
<evidence type="ECO:0000313" key="1">
    <source>
        <dbReference type="EMBL" id="AII86266.1"/>
    </source>
</evidence>
<gene>
    <name evidence="1" type="ORF">RCA23_c07080</name>
</gene>
<dbReference type="KEGG" id="ptp:RCA23_c07080"/>
<dbReference type="Gene3D" id="3.40.50.2000">
    <property type="entry name" value="Glycogen Phosphorylase B"/>
    <property type="match status" value="1"/>
</dbReference>
<evidence type="ECO:0008006" key="3">
    <source>
        <dbReference type="Google" id="ProtNLM"/>
    </source>
</evidence>
<keyword evidence="2" id="KW-1185">Reference proteome</keyword>
<dbReference type="Proteomes" id="UP000028680">
    <property type="component" value="Chromosome"/>
</dbReference>
<sequence length="349" mass="40083">MKVLLLHEMSGVHTELKKGLTAIGVEAKIATFGDGWKQYGTDIALGNLNGFARGSISKTICQLRLVRHLSNFDVIQCISPTPFFRPLNRILVDQMQQSGADLFYIAAGSDAVYRKHVRDLPYYPPHDWYENERQYSDLDYLLKQTRAIIPVCYEYEFCMKRDGRNPHKVIPFPIDVLNHTQSKLAQNRRIRIFHPLNRLNPRNDFKGSKMIKDVFDRLSSKFHDVAEFIIAGGLPHQEYDELTNSVDIIVDQTNGMSYGMSAALGLAKGKVVLSGNENITKVYNHYQDCPVINITPDPKYLERQLEELLLNRSSIRELGEKSRLFAEQHHDHKKVARKYLEAYVMQSGR</sequence>
<organism evidence="1 2">
    <name type="scientific">Planktomarina temperata RCA23</name>
    <dbReference type="NCBI Taxonomy" id="666509"/>
    <lineage>
        <taxon>Bacteria</taxon>
        <taxon>Pseudomonadati</taxon>
        <taxon>Pseudomonadota</taxon>
        <taxon>Alphaproteobacteria</taxon>
        <taxon>Rhodobacterales</taxon>
        <taxon>Paracoccaceae</taxon>
        <taxon>Planktomarina</taxon>
    </lineage>
</organism>
<dbReference type="EMBL" id="CP003984">
    <property type="protein sequence ID" value="AII86266.1"/>
    <property type="molecule type" value="Genomic_DNA"/>
</dbReference>
<accession>A0AAN0RHM7</accession>